<dbReference type="CDD" id="cd02440">
    <property type="entry name" value="AdoMet_MTases"/>
    <property type="match status" value="1"/>
</dbReference>
<dbReference type="InterPro" id="IPR029063">
    <property type="entry name" value="SAM-dependent_MTases_sf"/>
</dbReference>
<keyword evidence="9" id="KW-0808">Transferase</keyword>
<dbReference type="PANTHER" id="PTHR12133:SF2">
    <property type="entry name" value="TRNA (ADENINE(58)-N(1))-METHYLTRANSFERASE CATALYTIC SUBUNIT TRMT61A"/>
    <property type="match status" value="1"/>
</dbReference>
<evidence type="ECO:0000256" key="2">
    <source>
        <dbReference type="ARBA" id="ARBA00004496"/>
    </source>
</evidence>
<dbReference type="PANTHER" id="PTHR12133">
    <property type="entry name" value="TRNA (ADENINE(58)-N(1))-METHYLTRANSFERASE"/>
    <property type="match status" value="1"/>
</dbReference>
<keyword evidence="18" id="KW-1185">Reference proteome</keyword>
<evidence type="ECO:0000259" key="17">
    <source>
        <dbReference type="Pfam" id="PF08704"/>
    </source>
</evidence>
<dbReference type="SUPFAM" id="SSF46785">
    <property type="entry name" value="Winged helix' DNA-binding domain"/>
    <property type="match status" value="2"/>
</dbReference>
<evidence type="ECO:0000256" key="3">
    <source>
        <dbReference type="ARBA" id="ARBA00009674"/>
    </source>
</evidence>
<dbReference type="GO" id="GO:0071985">
    <property type="term" value="P:multivesicular body sorting pathway"/>
    <property type="evidence" value="ECO:0007669"/>
    <property type="project" value="InterPro"/>
</dbReference>
<dbReference type="PROSITE" id="PS51620">
    <property type="entry name" value="SAM_TRM61"/>
    <property type="match status" value="1"/>
</dbReference>
<dbReference type="Gene3D" id="3.10.330.20">
    <property type="match status" value="1"/>
</dbReference>
<evidence type="ECO:0000256" key="7">
    <source>
        <dbReference type="ARBA" id="ARBA00022490"/>
    </source>
</evidence>
<evidence type="ECO:0000256" key="5">
    <source>
        <dbReference type="ARBA" id="ARBA00017934"/>
    </source>
</evidence>
<feature type="compositionally biased region" description="Basic residues" evidence="16">
    <location>
        <begin position="415"/>
        <end position="426"/>
    </location>
</feature>
<dbReference type="EC" id="2.1.1.220" evidence="4"/>
<evidence type="ECO:0000256" key="12">
    <source>
        <dbReference type="ARBA" id="ARBA00022927"/>
    </source>
</evidence>
<comment type="similarity">
    <text evidence="3">Belongs to the VPS25 family.</text>
</comment>
<comment type="subcellular location">
    <subcellularLocation>
        <location evidence="2">Cytoplasm</location>
    </subcellularLocation>
    <subcellularLocation>
        <location evidence="1">Nucleus</location>
    </subcellularLocation>
</comment>
<dbReference type="Pfam" id="PF08704">
    <property type="entry name" value="GCD14"/>
    <property type="match status" value="1"/>
</dbReference>
<dbReference type="FunFam" id="1.10.10.570:FF:000003">
    <property type="entry name" value="Vacuolar protein-sorting-associated protein 25"/>
    <property type="match status" value="1"/>
</dbReference>
<dbReference type="WBParaSite" id="scaffold487_cov180.g1172">
    <property type="protein sequence ID" value="scaffold487_cov180.g1172"/>
    <property type="gene ID" value="scaffold487_cov180.g1172"/>
</dbReference>
<dbReference type="GO" id="GO:0000814">
    <property type="term" value="C:ESCRT II complex"/>
    <property type="evidence" value="ECO:0007669"/>
    <property type="project" value="InterPro"/>
</dbReference>
<name>A0A915MUH6_MELJA</name>
<dbReference type="Gene3D" id="3.40.50.150">
    <property type="entry name" value="Vaccinia Virus protein VP39"/>
    <property type="match status" value="1"/>
</dbReference>
<organism evidence="18 19">
    <name type="scientific">Meloidogyne javanica</name>
    <name type="common">Root-knot nematode worm</name>
    <dbReference type="NCBI Taxonomy" id="6303"/>
    <lineage>
        <taxon>Eukaryota</taxon>
        <taxon>Metazoa</taxon>
        <taxon>Ecdysozoa</taxon>
        <taxon>Nematoda</taxon>
        <taxon>Chromadorea</taxon>
        <taxon>Rhabditida</taxon>
        <taxon>Tylenchina</taxon>
        <taxon>Tylenchomorpha</taxon>
        <taxon>Tylenchoidea</taxon>
        <taxon>Meloidogynidae</taxon>
        <taxon>Meloidogyninae</taxon>
        <taxon>Meloidogyne</taxon>
        <taxon>Meloidogyne incognita group</taxon>
    </lineage>
</organism>
<evidence type="ECO:0000256" key="13">
    <source>
        <dbReference type="ARBA" id="ARBA00023242"/>
    </source>
</evidence>
<feature type="compositionally biased region" description="Basic and acidic residues" evidence="16">
    <location>
        <begin position="434"/>
        <end position="450"/>
    </location>
</feature>
<keyword evidence="13" id="KW-0539">Nucleus</keyword>
<dbReference type="Gene3D" id="1.10.10.10">
    <property type="entry name" value="Winged helix-like DNA-binding domain superfamily/Winged helix DNA-binding domain"/>
    <property type="match status" value="1"/>
</dbReference>
<dbReference type="GO" id="GO:0015031">
    <property type="term" value="P:protein transport"/>
    <property type="evidence" value="ECO:0007669"/>
    <property type="project" value="UniProtKB-KW"/>
</dbReference>
<proteinExistence type="inferred from homology"/>
<keyword evidence="7" id="KW-0963">Cytoplasm</keyword>
<feature type="compositionally biased region" description="Polar residues" evidence="16">
    <location>
        <begin position="456"/>
        <end position="480"/>
    </location>
</feature>
<keyword evidence="12" id="KW-0653">Protein transport</keyword>
<keyword evidence="11" id="KW-0819">tRNA processing</keyword>
<keyword evidence="10" id="KW-0949">S-adenosyl-L-methionine</keyword>
<comment type="catalytic activity">
    <reaction evidence="15">
        <text>an adenosine in mRNA + S-adenosyl-L-methionine = an N(1)-methyladenosine in mRNA + S-adenosyl-L-homocysteine + H(+)</text>
        <dbReference type="Rhea" id="RHEA:55392"/>
        <dbReference type="Rhea" id="RHEA-COMP:12414"/>
        <dbReference type="Rhea" id="RHEA-COMP:12415"/>
        <dbReference type="ChEBI" id="CHEBI:15378"/>
        <dbReference type="ChEBI" id="CHEBI:57856"/>
        <dbReference type="ChEBI" id="CHEBI:59789"/>
        <dbReference type="ChEBI" id="CHEBI:74411"/>
        <dbReference type="ChEBI" id="CHEBI:74491"/>
    </reaction>
</comment>
<dbReference type="GO" id="GO:0031515">
    <property type="term" value="C:tRNA (m1A) methyltransferase complex"/>
    <property type="evidence" value="ECO:0007669"/>
    <property type="project" value="InterPro"/>
</dbReference>
<evidence type="ECO:0000256" key="14">
    <source>
        <dbReference type="ARBA" id="ARBA00030094"/>
    </source>
</evidence>
<keyword evidence="8" id="KW-0489">Methyltransferase</keyword>
<dbReference type="InterPro" id="IPR036388">
    <property type="entry name" value="WH-like_DNA-bd_sf"/>
</dbReference>
<sequence>MTFQWPWQYDFPPFFTLQPNLQTRDKQLKSWSRLVLDYCQFNKIYSANFEEISNSELFNNRRLNRRLDDFGIRAVFDHLENLKHIEWCDKQKTRCNIYWKRPEEWGIQIYEWANSIGLLNSVVTLFELTQGEDAIQECSHFLKYNNFVEEGDTVIIYVNPGTKYSIVVKRGKTIHMKYGALRHEFLIGKRYGTPISATAGYVHILRPSPHLWTQTCPKRTQILYTPDIGTIILLLDIKPGSIVCETGTGSGSLTHALATTVGPKGKVYSYDIEAERVEAVKAEIETHGLSSIVTINCHNSCSSNGFPPEISNKCDALFLDLPSPWLAVQACVEALNPNKFGRLVSFSPCIEQVQQMVQTLEKNGFISIETIEIVPRKLKVINVESETLAETALLGSNLPINYKGGEENTPTKQQNKNRRNKRKRPKWATEGNEQDEKGAGGEENSKKEIIFDTIPFPTNQPTHTGYLTSATLLPKQQQRV</sequence>
<accession>A0A915MUH6</accession>
<evidence type="ECO:0000256" key="1">
    <source>
        <dbReference type="ARBA" id="ARBA00004123"/>
    </source>
</evidence>
<dbReference type="GO" id="GO:0030488">
    <property type="term" value="P:tRNA methylation"/>
    <property type="evidence" value="ECO:0007669"/>
    <property type="project" value="InterPro"/>
</dbReference>
<protein>
    <recommendedName>
        <fullName evidence="5">Vacuolar protein-sorting-associated protein 25</fullName>
        <ecNumber evidence="4">2.1.1.220</ecNumber>
    </recommendedName>
    <alternativeName>
        <fullName evidence="14">ESCRT-II complex subunit VPS25</fullName>
    </alternativeName>
</protein>
<dbReference type="Proteomes" id="UP000887561">
    <property type="component" value="Unplaced"/>
</dbReference>
<dbReference type="GO" id="GO:0160107">
    <property type="term" value="F:tRNA (adenine(58)-N1)-methyltransferase activity"/>
    <property type="evidence" value="ECO:0007669"/>
    <property type="project" value="UniProtKB-EC"/>
</dbReference>
<dbReference type="SUPFAM" id="SSF53335">
    <property type="entry name" value="S-adenosyl-L-methionine-dependent methyltransferases"/>
    <property type="match status" value="1"/>
</dbReference>
<evidence type="ECO:0000256" key="10">
    <source>
        <dbReference type="ARBA" id="ARBA00022691"/>
    </source>
</evidence>
<reference evidence="19" key="1">
    <citation type="submission" date="2022-11" db="UniProtKB">
        <authorList>
            <consortium name="WormBaseParasite"/>
        </authorList>
    </citation>
    <scope>IDENTIFICATION</scope>
</reference>
<dbReference type="InterPro" id="IPR008570">
    <property type="entry name" value="ESCRT-II_cplx_Vps25-sub"/>
</dbReference>
<evidence type="ECO:0000256" key="8">
    <source>
        <dbReference type="ARBA" id="ARBA00022603"/>
    </source>
</evidence>
<dbReference type="InterPro" id="IPR049470">
    <property type="entry name" value="TRM61_C"/>
</dbReference>
<evidence type="ECO:0000256" key="4">
    <source>
        <dbReference type="ARBA" id="ARBA00012796"/>
    </source>
</evidence>
<dbReference type="GO" id="GO:0005634">
    <property type="term" value="C:nucleus"/>
    <property type="evidence" value="ECO:0007669"/>
    <property type="project" value="UniProtKB-SubCell"/>
</dbReference>
<evidence type="ECO:0000256" key="6">
    <source>
        <dbReference type="ARBA" id="ARBA00022448"/>
    </source>
</evidence>
<dbReference type="InterPro" id="IPR014041">
    <property type="entry name" value="ESCRT-II_cplx_Vps25-sub_N"/>
</dbReference>
<evidence type="ECO:0000256" key="11">
    <source>
        <dbReference type="ARBA" id="ARBA00022694"/>
    </source>
</evidence>
<dbReference type="Pfam" id="PF05871">
    <property type="entry name" value="ESCRT-II"/>
    <property type="match status" value="1"/>
</dbReference>
<dbReference type="AlphaFoldDB" id="A0A915MUH6"/>
<feature type="domain" description="tRNA (adenine(58)-N(1))-methyltransferase catalytic subunit TRM61 C-terminal" evidence="17">
    <location>
        <begin position="200"/>
        <end position="471"/>
    </location>
</feature>
<evidence type="ECO:0000313" key="18">
    <source>
        <dbReference type="Proteomes" id="UP000887561"/>
    </source>
</evidence>
<dbReference type="Gene3D" id="1.10.10.570">
    <property type="entry name" value="Winged helix' DNA-binding domain. Chain C. Domain 1"/>
    <property type="match status" value="1"/>
</dbReference>
<keyword evidence="6" id="KW-0813">Transport</keyword>
<feature type="region of interest" description="Disordered" evidence="16">
    <location>
        <begin position="399"/>
        <end position="480"/>
    </location>
</feature>
<evidence type="ECO:0000256" key="15">
    <source>
        <dbReference type="ARBA" id="ARBA00048481"/>
    </source>
</evidence>
<evidence type="ECO:0000256" key="9">
    <source>
        <dbReference type="ARBA" id="ARBA00022679"/>
    </source>
</evidence>
<evidence type="ECO:0000256" key="16">
    <source>
        <dbReference type="SAM" id="MobiDB-lite"/>
    </source>
</evidence>
<dbReference type="InterPro" id="IPR036390">
    <property type="entry name" value="WH_DNA-bd_sf"/>
</dbReference>
<dbReference type="InterPro" id="IPR014816">
    <property type="entry name" value="tRNA_MeTrfase_Gcd14"/>
</dbReference>
<evidence type="ECO:0000313" key="19">
    <source>
        <dbReference type="WBParaSite" id="scaffold487_cov180.g1172"/>
    </source>
</evidence>